<comment type="caution">
    <text evidence="2">The sequence shown here is derived from an EMBL/GenBank/DDBJ whole genome shotgun (WGS) entry which is preliminary data.</text>
</comment>
<feature type="compositionally biased region" description="Polar residues" evidence="1">
    <location>
        <begin position="1"/>
        <end position="10"/>
    </location>
</feature>
<sequence>MNDCNLITQSGHERSSIIEESCPSDGRTSGTTCPSSLIHESSHLCDLRCLDEYSKFSSPPQLQPTFLFKSSFIASLQHLESSDVGVHGCLQLVQLNANVLTLEFPEIGVPW</sequence>
<evidence type="ECO:0008006" key="4">
    <source>
        <dbReference type="Google" id="ProtNLM"/>
    </source>
</evidence>
<organism evidence="2 3">
    <name type="scientific">Necator americanus</name>
    <name type="common">Human hookworm</name>
    <dbReference type="NCBI Taxonomy" id="51031"/>
    <lineage>
        <taxon>Eukaryota</taxon>
        <taxon>Metazoa</taxon>
        <taxon>Ecdysozoa</taxon>
        <taxon>Nematoda</taxon>
        <taxon>Chromadorea</taxon>
        <taxon>Rhabditida</taxon>
        <taxon>Rhabditina</taxon>
        <taxon>Rhabditomorpha</taxon>
        <taxon>Strongyloidea</taxon>
        <taxon>Ancylostomatidae</taxon>
        <taxon>Bunostominae</taxon>
        <taxon>Necator</taxon>
    </lineage>
</organism>
<dbReference type="Proteomes" id="UP001303046">
    <property type="component" value="Unassembled WGS sequence"/>
</dbReference>
<name>A0ABR1BWJ2_NECAM</name>
<accession>A0ABR1BWJ2</accession>
<evidence type="ECO:0000256" key="1">
    <source>
        <dbReference type="SAM" id="MobiDB-lite"/>
    </source>
</evidence>
<reference evidence="2 3" key="1">
    <citation type="submission" date="2023-08" db="EMBL/GenBank/DDBJ databases">
        <title>A Necator americanus chromosomal reference genome.</title>
        <authorList>
            <person name="Ilik V."/>
            <person name="Petrzelkova K.J."/>
            <person name="Pardy F."/>
            <person name="Fuh T."/>
            <person name="Niatou-Singa F.S."/>
            <person name="Gouil Q."/>
            <person name="Baker L."/>
            <person name="Ritchie M.E."/>
            <person name="Jex A.R."/>
            <person name="Gazzola D."/>
            <person name="Li H."/>
            <person name="Toshio Fujiwara R."/>
            <person name="Zhan B."/>
            <person name="Aroian R.V."/>
            <person name="Pafco B."/>
            <person name="Schwarz E.M."/>
        </authorList>
    </citation>
    <scope>NUCLEOTIDE SEQUENCE [LARGE SCALE GENOMIC DNA]</scope>
    <source>
        <strain evidence="2 3">Aroian</strain>
        <tissue evidence="2">Whole animal</tissue>
    </source>
</reference>
<protein>
    <recommendedName>
        <fullName evidence="4">Leucine Rich repeat-containing domain protein</fullName>
    </recommendedName>
</protein>
<evidence type="ECO:0000313" key="2">
    <source>
        <dbReference type="EMBL" id="KAK6730156.1"/>
    </source>
</evidence>
<keyword evidence="3" id="KW-1185">Reference proteome</keyword>
<dbReference type="EMBL" id="JAVFWL010000001">
    <property type="protein sequence ID" value="KAK6730156.1"/>
    <property type="molecule type" value="Genomic_DNA"/>
</dbReference>
<feature type="region of interest" description="Disordered" evidence="1">
    <location>
        <begin position="1"/>
        <end position="29"/>
    </location>
</feature>
<evidence type="ECO:0000313" key="3">
    <source>
        <dbReference type="Proteomes" id="UP001303046"/>
    </source>
</evidence>
<proteinExistence type="predicted"/>
<gene>
    <name evidence="2" type="primary">Necator_chrI.g3054</name>
    <name evidence="2" type="ORF">RB195_006925</name>
</gene>